<evidence type="ECO:0000256" key="2">
    <source>
        <dbReference type="SAM" id="MobiDB-lite"/>
    </source>
</evidence>
<feature type="coiled-coil region" evidence="1">
    <location>
        <begin position="398"/>
        <end position="464"/>
    </location>
</feature>
<protein>
    <submittedName>
        <fullName evidence="3">Uncharacterized protein</fullName>
    </submittedName>
</protein>
<dbReference type="AlphaFoldDB" id="A0A7S1ZIB8"/>
<feature type="region of interest" description="Disordered" evidence="2">
    <location>
        <begin position="227"/>
        <end position="283"/>
    </location>
</feature>
<reference evidence="3" key="1">
    <citation type="submission" date="2021-01" db="EMBL/GenBank/DDBJ databases">
        <authorList>
            <person name="Corre E."/>
            <person name="Pelletier E."/>
            <person name="Niang G."/>
            <person name="Scheremetjew M."/>
            <person name="Finn R."/>
            <person name="Kale V."/>
            <person name="Holt S."/>
            <person name="Cochrane G."/>
            <person name="Meng A."/>
            <person name="Brown T."/>
            <person name="Cohen L."/>
        </authorList>
    </citation>
    <scope>NUCLEOTIDE SEQUENCE</scope>
    <source>
        <strain evidence="3">Grunow 1884</strain>
    </source>
</reference>
<proteinExistence type="predicted"/>
<dbReference type="EMBL" id="HBGO01017748">
    <property type="protein sequence ID" value="CAD9339397.1"/>
    <property type="molecule type" value="Transcribed_RNA"/>
</dbReference>
<keyword evidence="1" id="KW-0175">Coiled coil</keyword>
<feature type="compositionally biased region" description="Acidic residues" evidence="2">
    <location>
        <begin position="244"/>
        <end position="254"/>
    </location>
</feature>
<sequence length="716" mass="80973">MHRTLPLQRKWVSGQRRILKRARHLEPLEYMKKAVETGIWRERGAKAETWGNRKPRHLSRPSPGPNGEPNDYPWEYDILSRNQPLPEPMRVPVKLRRERERFTREHGTMPTDRLVKSYLRRYEKRMAAAHPLTDDQKEEANYARTLGLGESESHTAMGRKAAVLDHAYRFAIRQYEVLRMHDDEGMTEGQSVKVVEKLLADEAREERIRSRKRAEAAEKWREARERLAAGKKKAAGAAAAASGETEEGKEEDDAPMASSSATTPEESYDDEEPAPPVSTVPSVLAGNPRAIRAMTMWARRLAAVPYHRWTVGAASALDHWIAVDVLGLSEAAWKNALRGDPGEDEEIMTGRLVDTVEEDEHGREMRHPEAVSGGTGAVAADIVAVRGSLFPETLTSAMGDEEEEEAAAEAEANELDATQRSIDELLASLGGFDEAEETKEKEEDHDEDAKMEELTDELQEWRAKNAEKPFDEWKSDDKEAFNTWLSRYIEAVTTDTDGPVDLVATREALLSEPPTTRDQNDAFWSSIKDETSAEILLQALAAKGAQEGPAEGELEVDRDAREKLSVFLSLPYERQLRSLMDLGTLRPVFDEYTPESERLAFLKRHGDALLEGSEMEHLVVDPAGPIRAEDVGREHVSEDDIKKGLRYRIEMMKYGSDEYGKPEAQRARALFRAWNEHKSGRAMYEEHMFKLGKLSLEDKGKESWVALRKKKRGDQE</sequence>
<organism evidence="3">
    <name type="scientific">Trieres chinensis</name>
    <name type="common">Marine centric diatom</name>
    <name type="synonym">Odontella sinensis</name>
    <dbReference type="NCBI Taxonomy" id="1514140"/>
    <lineage>
        <taxon>Eukaryota</taxon>
        <taxon>Sar</taxon>
        <taxon>Stramenopiles</taxon>
        <taxon>Ochrophyta</taxon>
        <taxon>Bacillariophyta</taxon>
        <taxon>Mediophyceae</taxon>
        <taxon>Biddulphiophycidae</taxon>
        <taxon>Eupodiscales</taxon>
        <taxon>Parodontellaceae</taxon>
        <taxon>Trieres</taxon>
    </lineage>
</organism>
<evidence type="ECO:0000313" key="3">
    <source>
        <dbReference type="EMBL" id="CAD9339397.1"/>
    </source>
</evidence>
<accession>A0A7S1ZIB8</accession>
<evidence type="ECO:0000256" key="1">
    <source>
        <dbReference type="SAM" id="Coils"/>
    </source>
</evidence>
<gene>
    <name evidence="3" type="ORF">OSIN01602_LOCUS10119</name>
</gene>
<name>A0A7S1ZIB8_TRICV</name>
<feature type="region of interest" description="Disordered" evidence="2">
    <location>
        <begin position="51"/>
        <end position="71"/>
    </location>
</feature>